<dbReference type="GO" id="GO:0000793">
    <property type="term" value="C:condensed chromosome"/>
    <property type="evidence" value="ECO:0007669"/>
    <property type="project" value="TreeGrafter"/>
</dbReference>
<dbReference type="GO" id="GO:0005634">
    <property type="term" value="C:nucleus"/>
    <property type="evidence" value="ECO:0007669"/>
    <property type="project" value="TreeGrafter"/>
</dbReference>
<dbReference type="WBParaSite" id="SPAL_0000511700.1">
    <property type="protein sequence ID" value="SPAL_0000511700.1"/>
    <property type="gene ID" value="SPAL_0000511700"/>
</dbReference>
<dbReference type="Pfam" id="PF17906">
    <property type="entry name" value="HTH_48"/>
    <property type="match status" value="1"/>
</dbReference>
<dbReference type="AlphaFoldDB" id="A0A0N5BGL4"/>
<dbReference type="GO" id="GO:0031297">
    <property type="term" value="P:replication fork processing"/>
    <property type="evidence" value="ECO:0007669"/>
    <property type="project" value="TreeGrafter"/>
</dbReference>
<dbReference type="GO" id="GO:0006303">
    <property type="term" value="P:double-strand break repair via nonhomologous end joining"/>
    <property type="evidence" value="ECO:0007669"/>
    <property type="project" value="TreeGrafter"/>
</dbReference>
<evidence type="ECO:0000259" key="1">
    <source>
        <dbReference type="Pfam" id="PF17906"/>
    </source>
</evidence>
<evidence type="ECO:0000313" key="3">
    <source>
        <dbReference type="WBParaSite" id="SPAL_0000511700.1"/>
    </source>
</evidence>
<proteinExistence type="predicted"/>
<protein>
    <submittedName>
        <fullName evidence="3">HTH_48 domain-containing protein</fullName>
    </submittedName>
</protein>
<dbReference type="STRING" id="174720.A0A0N5BGL4"/>
<dbReference type="GO" id="GO:0000729">
    <property type="term" value="P:DNA double-strand break processing"/>
    <property type="evidence" value="ECO:0007669"/>
    <property type="project" value="TreeGrafter"/>
</dbReference>
<dbReference type="GO" id="GO:0046975">
    <property type="term" value="F:histone H3K36 methyltransferase activity"/>
    <property type="evidence" value="ECO:0007669"/>
    <property type="project" value="TreeGrafter"/>
</dbReference>
<accession>A0A0N5BGL4</accession>
<dbReference type="InterPro" id="IPR041426">
    <property type="entry name" value="Mos1_HTH"/>
</dbReference>
<sequence>MLSKRNIRAIMLYELKCGTNVAKTTKRINESFGENLVNFYTVQEWFNKFKKGNENLEDEEHERDENVLENDKLRQTVGSNSRTTVKNFSEDINVSESTIFFISKT</sequence>
<name>A0A0N5BGL4_STREA</name>
<dbReference type="GO" id="GO:0000014">
    <property type="term" value="F:single-stranded DNA endodeoxyribonuclease activity"/>
    <property type="evidence" value="ECO:0007669"/>
    <property type="project" value="TreeGrafter"/>
</dbReference>
<dbReference type="GO" id="GO:0015074">
    <property type="term" value="P:DNA integration"/>
    <property type="evidence" value="ECO:0007669"/>
    <property type="project" value="TreeGrafter"/>
</dbReference>
<dbReference type="GO" id="GO:0044547">
    <property type="term" value="F:DNA topoisomerase binding"/>
    <property type="evidence" value="ECO:0007669"/>
    <property type="project" value="TreeGrafter"/>
</dbReference>
<dbReference type="GO" id="GO:0044774">
    <property type="term" value="P:mitotic DNA integrity checkpoint signaling"/>
    <property type="evidence" value="ECO:0007669"/>
    <property type="project" value="TreeGrafter"/>
</dbReference>
<reference evidence="3" key="1">
    <citation type="submission" date="2017-02" db="UniProtKB">
        <authorList>
            <consortium name="WormBaseParasite"/>
        </authorList>
    </citation>
    <scope>IDENTIFICATION</scope>
</reference>
<dbReference type="GO" id="GO:0003690">
    <property type="term" value="F:double-stranded DNA binding"/>
    <property type="evidence" value="ECO:0007669"/>
    <property type="project" value="TreeGrafter"/>
</dbReference>
<feature type="domain" description="Mos1 transposase HTH" evidence="1">
    <location>
        <begin position="4"/>
        <end position="53"/>
    </location>
</feature>
<dbReference type="Proteomes" id="UP000046392">
    <property type="component" value="Unplaced"/>
</dbReference>
<dbReference type="GO" id="GO:0035861">
    <property type="term" value="C:site of double-strand break"/>
    <property type="evidence" value="ECO:0007669"/>
    <property type="project" value="TreeGrafter"/>
</dbReference>
<organism evidence="2 3">
    <name type="scientific">Strongyloides papillosus</name>
    <name type="common">Intestinal threadworm</name>
    <dbReference type="NCBI Taxonomy" id="174720"/>
    <lineage>
        <taxon>Eukaryota</taxon>
        <taxon>Metazoa</taxon>
        <taxon>Ecdysozoa</taxon>
        <taxon>Nematoda</taxon>
        <taxon>Chromadorea</taxon>
        <taxon>Rhabditida</taxon>
        <taxon>Tylenchina</taxon>
        <taxon>Panagrolaimomorpha</taxon>
        <taxon>Strongyloidoidea</taxon>
        <taxon>Strongyloididae</taxon>
        <taxon>Strongyloides</taxon>
    </lineage>
</organism>
<dbReference type="PANTHER" id="PTHR46060:SF2">
    <property type="entry name" value="HISTONE-LYSINE N-METHYLTRANSFERASE SETMAR"/>
    <property type="match status" value="1"/>
</dbReference>
<keyword evidence="2" id="KW-1185">Reference proteome</keyword>
<dbReference type="Gene3D" id="1.10.10.1450">
    <property type="match status" value="1"/>
</dbReference>
<dbReference type="GO" id="GO:0042800">
    <property type="term" value="F:histone H3K4 methyltransferase activity"/>
    <property type="evidence" value="ECO:0007669"/>
    <property type="project" value="TreeGrafter"/>
</dbReference>
<evidence type="ECO:0000313" key="2">
    <source>
        <dbReference type="Proteomes" id="UP000046392"/>
    </source>
</evidence>
<dbReference type="PANTHER" id="PTHR46060">
    <property type="entry name" value="MARINER MOS1 TRANSPOSASE-LIKE PROTEIN"/>
    <property type="match status" value="1"/>
</dbReference>
<dbReference type="GO" id="GO:0003697">
    <property type="term" value="F:single-stranded DNA binding"/>
    <property type="evidence" value="ECO:0007669"/>
    <property type="project" value="TreeGrafter"/>
</dbReference>
<dbReference type="InterPro" id="IPR052709">
    <property type="entry name" value="Transposase-MT_Hybrid"/>
</dbReference>